<sequence>MATSSQINELVSKLTLEEKVSLLAGADIWHTQEIDRLGIGSIKTTDGPSGARGKFVSDGAKAAFVPGPVCQAATWSKTQMRDLGRLLCKEARTKSAHVLLAPTICCARNPLGGRNFECFGEDPFLSGSLAIEYVQGVQETGEVAATPKHLVDPSFSVANEQEHERFSIDAKISERALREIYLRPFEMVVRGPAPPECLMTSYNSVNGQHADMNQKLLVDILRKEWDFQGLVMSDWGGTNSTLESLLVGVDLEMPGPPERRGRKLLQLAQEKPPNSKLLEAIDISCTRVLDLAQKHGLTGLTPEAARSTRDSPETSSTSKKDTKLIREIAASGIVLLKNKKSTLPLSAKKLDGKQVAFIGPNALVGTPGGGGSASMNPQYLSQPMESFKTAISDLGFHVSVKHALGAVGRKWLPLFSKTQWSAASLTDNGDSREKTLLRVEYFASQDLTGLVQETQLRDDSTVDMSDSAPLTFQVDPVPPYSYRVTSVLTPSSSGLHSFSISSVGDATLHVDGELVIDNRNWTQPGETFYAFGSAEVIGKKHLEGGKEYLVVAEGWVRKEPRPDAGFSAEANHVFAAHPSIRLGYQEQLPEAEALITEAVDLANESDVAVVVLGLSDEWESEGYDRQFMALPGKQDDLVNALVQRVKQPEKLIFVNQSGSPVEFPWIEKVSTMLQAWYGGQEAGNALVDVLIGTVNPSGRMPITWPKRYTDLPFASDPESWPGVDGTVTYKEDYQVGYRWYSHHPDVEPQWWFGYGQSYTQFSSKISKAEEANETEWNVQVLVTNTGDFPGAEIAQVYFWPAGKKEEVMLVGFEKTRNLGPGESAQVDLSIKKRDAARWSNDKWLLKHGEYVFGLGLGVGNAGASTWQLSHPGASWKP</sequence>
<dbReference type="Gene3D" id="3.40.50.1700">
    <property type="entry name" value="Glycoside hydrolase family 3 C-terminal domain"/>
    <property type="match status" value="1"/>
</dbReference>
<keyword evidence="14" id="KW-1185">Reference proteome</keyword>
<evidence type="ECO:0000256" key="2">
    <source>
        <dbReference type="ARBA" id="ARBA00004987"/>
    </source>
</evidence>
<dbReference type="Pfam" id="PF00933">
    <property type="entry name" value="Glyco_hydro_3"/>
    <property type="match status" value="1"/>
</dbReference>
<dbReference type="PANTHER" id="PTHR42715">
    <property type="entry name" value="BETA-GLUCOSIDASE"/>
    <property type="match status" value="1"/>
</dbReference>
<dbReference type="PROSITE" id="PS00775">
    <property type="entry name" value="GLYCOSYL_HYDROL_F3"/>
    <property type="match status" value="1"/>
</dbReference>
<evidence type="ECO:0000256" key="1">
    <source>
        <dbReference type="ARBA" id="ARBA00000448"/>
    </source>
</evidence>
<evidence type="ECO:0000256" key="7">
    <source>
        <dbReference type="ARBA" id="ARBA00023277"/>
    </source>
</evidence>
<dbReference type="InterPro" id="IPR017853">
    <property type="entry name" value="GH"/>
</dbReference>
<feature type="compositionally biased region" description="Basic and acidic residues" evidence="11">
    <location>
        <begin position="306"/>
        <end position="321"/>
    </location>
</feature>
<dbReference type="InterPro" id="IPR002772">
    <property type="entry name" value="Glyco_hydro_3_C"/>
</dbReference>
<accession>A0A9W8RLV0</accession>
<evidence type="ECO:0000313" key="13">
    <source>
        <dbReference type="EMBL" id="KAJ4246285.1"/>
    </source>
</evidence>
<evidence type="ECO:0000256" key="3">
    <source>
        <dbReference type="ARBA" id="ARBA00005336"/>
    </source>
</evidence>
<dbReference type="EC" id="3.2.1.21" evidence="4 10"/>
<dbReference type="Proteomes" id="UP001152049">
    <property type="component" value="Unassembled WGS sequence"/>
</dbReference>
<dbReference type="AlphaFoldDB" id="A0A9W8RLV0"/>
<keyword evidence="8 10" id="KW-0326">Glycosidase</keyword>
<evidence type="ECO:0000256" key="6">
    <source>
        <dbReference type="ARBA" id="ARBA00023180"/>
    </source>
</evidence>
<organism evidence="13 14">
    <name type="scientific">Fusarium torreyae</name>
    <dbReference type="NCBI Taxonomy" id="1237075"/>
    <lineage>
        <taxon>Eukaryota</taxon>
        <taxon>Fungi</taxon>
        <taxon>Dikarya</taxon>
        <taxon>Ascomycota</taxon>
        <taxon>Pezizomycotina</taxon>
        <taxon>Sordariomycetes</taxon>
        <taxon>Hypocreomycetidae</taxon>
        <taxon>Hypocreales</taxon>
        <taxon>Nectriaceae</taxon>
        <taxon>Fusarium</taxon>
    </lineage>
</organism>
<name>A0A9W8RLV0_9HYPO</name>
<dbReference type="InterPro" id="IPR050288">
    <property type="entry name" value="Cellulose_deg_GH3"/>
</dbReference>
<comment type="pathway">
    <text evidence="2 10">Glycan metabolism; cellulose degradation.</text>
</comment>
<dbReference type="PANTHER" id="PTHR42715:SF10">
    <property type="entry name" value="BETA-GLUCOSIDASE"/>
    <property type="match status" value="1"/>
</dbReference>
<evidence type="ECO:0000313" key="14">
    <source>
        <dbReference type="Proteomes" id="UP001152049"/>
    </source>
</evidence>
<protein>
    <recommendedName>
        <fullName evidence="4 10">beta-glucosidase</fullName>
        <ecNumber evidence="4 10">3.2.1.21</ecNumber>
    </recommendedName>
</protein>
<keyword evidence="7 10" id="KW-0119">Carbohydrate metabolism</keyword>
<dbReference type="InterPro" id="IPR011658">
    <property type="entry name" value="PA14_dom"/>
</dbReference>
<evidence type="ECO:0000256" key="8">
    <source>
        <dbReference type="ARBA" id="ARBA00023295"/>
    </source>
</evidence>
<comment type="caution">
    <text evidence="13">The sequence shown here is derived from an EMBL/GenBank/DDBJ whole genome shotgun (WGS) entry which is preliminary data.</text>
</comment>
<evidence type="ECO:0000256" key="9">
    <source>
        <dbReference type="ARBA" id="ARBA00023326"/>
    </source>
</evidence>
<feature type="domain" description="PA14" evidence="12">
    <location>
        <begin position="432"/>
        <end position="599"/>
    </location>
</feature>
<dbReference type="SUPFAM" id="SSF52279">
    <property type="entry name" value="Beta-D-glucan exohydrolase, C-terminal domain"/>
    <property type="match status" value="1"/>
</dbReference>
<dbReference type="SUPFAM" id="SSF51445">
    <property type="entry name" value="(Trans)glycosidases"/>
    <property type="match status" value="1"/>
</dbReference>
<keyword evidence="6" id="KW-0325">Glycoprotein</keyword>
<evidence type="ECO:0000256" key="11">
    <source>
        <dbReference type="SAM" id="MobiDB-lite"/>
    </source>
</evidence>
<dbReference type="InterPro" id="IPR036881">
    <property type="entry name" value="Glyco_hydro_3_C_sf"/>
</dbReference>
<comment type="catalytic activity">
    <reaction evidence="1 10">
        <text>Hydrolysis of terminal, non-reducing beta-D-glucosyl residues with release of beta-D-glucose.</text>
        <dbReference type="EC" id="3.2.1.21"/>
    </reaction>
</comment>
<evidence type="ECO:0000259" key="12">
    <source>
        <dbReference type="PROSITE" id="PS51820"/>
    </source>
</evidence>
<keyword evidence="5 10" id="KW-0378">Hydrolase</keyword>
<dbReference type="InterPro" id="IPR037524">
    <property type="entry name" value="PA14/GLEYA"/>
</dbReference>
<dbReference type="EMBL" id="JAOQAZ010000043">
    <property type="protein sequence ID" value="KAJ4246285.1"/>
    <property type="molecule type" value="Genomic_DNA"/>
</dbReference>
<reference evidence="13" key="1">
    <citation type="submission" date="2022-09" db="EMBL/GenBank/DDBJ databases">
        <title>Fusarium specimens isolated from Avocado Roots.</title>
        <authorList>
            <person name="Stajich J."/>
            <person name="Roper C."/>
            <person name="Heimlech-Rivalta G."/>
        </authorList>
    </citation>
    <scope>NUCLEOTIDE SEQUENCE</scope>
    <source>
        <strain evidence="13">CF00136</strain>
    </source>
</reference>
<gene>
    <name evidence="13" type="ORF">NW762_013636</name>
</gene>
<evidence type="ECO:0000256" key="4">
    <source>
        <dbReference type="ARBA" id="ARBA00012744"/>
    </source>
</evidence>
<proteinExistence type="inferred from homology"/>
<feature type="region of interest" description="Disordered" evidence="11">
    <location>
        <begin position="300"/>
        <end position="321"/>
    </location>
</feature>
<dbReference type="Pfam" id="PF07691">
    <property type="entry name" value="PA14"/>
    <property type="match status" value="1"/>
</dbReference>
<dbReference type="Gene3D" id="2.60.120.260">
    <property type="entry name" value="Galactose-binding domain-like"/>
    <property type="match status" value="1"/>
</dbReference>
<dbReference type="PRINTS" id="PR00133">
    <property type="entry name" value="GLHYDRLASE3"/>
</dbReference>
<dbReference type="InterPro" id="IPR026891">
    <property type="entry name" value="Fn3-like"/>
</dbReference>
<keyword evidence="9 10" id="KW-0624">Polysaccharide degradation</keyword>
<dbReference type="GO" id="GO:0009251">
    <property type="term" value="P:glucan catabolic process"/>
    <property type="evidence" value="ECO:0007669"/>
    <property type="project" value="TreeGrafter"/>
</dbReference>
<dbReference type="Gene3D" id="3.20.20.300">
    <property type="entry name" value="Glycoside hydrolase, family 3, N-terminal domain"/>
    <property type="match status" value="1"/>
</dbReference>
<dbReference type="PROSITE" id="PS51820">
    <property type="entry name" value="PA14"/>
    <property type="match status" value="1"/>
</dbReference>
<evidence type="ECO:0000256" key="5">
    <source>
        <dbReference type="ARBA" id="ARBA00022801"/>
    </source>
</evidence>
<dbReference type="InterPro" id="IPR001764">
    <property type="entry name" value="Glyco_hydro_3_N"/>
</dbReference>
<dbReference type="SMART" id="SM01217">
    <property type="entry name" value="Fn3_like"/>
    <property type="match status" value="1"/>
</dbReference>
<dbReference type="OrthoDB" id="47059at2759"/>
<dbReference type="InterPro" id="IPR013783">
    <property type="entry name" value="Ig-like_fold"/>
</dbReference>
<comment type="similarity">
    <text evidence="3 10">Belongs to the glycosyl hydrolase 3 family.</text>
</comment>
<dbReference type="Pfam" id="PF14310">
    <property type="entry name" value="Fn3-like"/>
    <property type="match status" value="1"/>
</dbReference>
<dbReference type="Gene3D" id="2.60.40.10">
    <property type="entry name" value="Immunoglobulins"/>
    <property type="match status" value="1"/>
</dbReference>
<dbReference type="InterPro" id="IPR019800">
    <property type="entry name" value="Glyco_hydro_3_AS"/>
</dbReference>
<dbReference type="InterPro" id="IPR036962">
    <property type="entry name" value="Glyco_hydro_3_N_sf"/>
</dbReference>
<evidence type="ECO:0000256" key="10">
    <source>
        <dbReference type="RuleBase" id="RU361161"/>
    </source>
</evidence>
<dbReference type="Pfam" id="PF01915">
    <property type="entry name" value="Glyco_hydro_3_C"/>
    <property type="match status" value="1"/>
</dbReference>
<dbReference type="GO" id="GO:0008422">
    <property type="term" value="F:beta-glucosidase activity"/>
    <property type="evidence" value="ECO:0007669"/>
    <property type="project" value="UniProtKB-EC"/>
</dbReference>